<proteinExistence type="predicted"/>
<accession>A0A2X0JYM3</accession>
<gene>
    <name evidence="3" type="ORF">DN069_38910</name>
</gene>
<keyword evidence="4" id="KW-1185">Reference proteome</keyword>
<dbReference type="Gene3D" id="3.90.550.10">
    <property type="entry name" value="Spore Coat Polysaccharide Biosynthesis Protein SpsA, Chain A"/>
    <property type="match status" value="1"/>
</dbReference>
<organism evidence="3 4">
    <name type="scientific">Streptacidiphilus pinicola</name>
    <dbReference type="NCBI Taxonomy" id="2219663"/>
    <lineage>
        <taxon>Bacteria</taxon>
        <taxon>Bacillati</taxon>
        <taxon>Actinomycetota</taxon>
        <taxon>Actinomycetes</taxon>
        <taxon>Kitasatosporales</taxon>
        <taxon>Streptomycetaceae</taxon>
        <taxon>Streptacidiphilus</taxon>
    </lineage>
</organism>
<evidence type="ECO:0000259" key="2">
    <source>
        <dbReference type="Pfam" id="PF00535"/>
    </source>
</evidence>
<dbReference type="InterPro" id="IPR050834">
    <property type="entry name" value="Glycosyltransf_2"/>
</dbReference>
<dbReference type="GO" id="GO:0016740">
    <property type="term" value="F:transferase activity"/>
    <property type="evidence" value="ECO:0007669"/>
    <property type="project" value="UniProtKB-KW"/>
</dbReference>
<evidence type="ECO:0000313" key="3">
    <source>
        <dbReference type="EMBL" id="RAG80299.1"/>
    </source>
</evidence>
<evidence type="ECO:0000256" key="1">
    <source>
        <dbReference type="SAM" id="MobiDB-lite"/>
    </source>
</evidence>
<protein>
    <submittedName>
        <fullName evidence="3">Glycosyltransferase family 2 protein</fullName>
    </submittedName>
</protein>
<name>A0A2X0JYM3_9ACTN</name>
<comment type="caution">
    <text evidence="3">The sequence shown here is derived from an EMBL/GenBank/DDBJ whole genome shotgun (WGS) entry which is preliminary data.</text>
</comment>
<dbReference type="AlphaFoldDB" id="A0A2X0JYM3"/>
<reference evidence="3 4" key="1">
    <citation type="submission" date="2018-06" db="EMBL/GenBank/DDBJ databases">
        <title>Streptacidiphilus pinicola sp. nov., isolated from pine grove soil.</title>
        <authorList>
            <person name="Roh S.G."/>
            <person name="Park S."/>
            <person name="Kim M.-K."/>
            <person name="Yun B.-R."/>
            <person name="Park J."/>
            <person name="Kim M.J."/>
            <person name="Kim Y.S."/>
            <person name="Kim S.B."/>
        </authorList>
    </citation>
    <scope>NUCLEOTIDE SEQUENCE [LARGE SCALE GENOMIC DNA]</scope>
    <source>
        <strain evidence="3 4">MMS16-CNU450</strain>
    </source>
</reference>
<feature type="domain" description="Glycosyltransferase 2-like" evidence="2">
    <location>
        <begin position="128"/>
        <end position="229"/>
    </location>
</feature>
<sequence>MPDTTHPEATPNGAHASAAERYRPVRVLELELGGPGTPLRPTGAAAVPPFTPALVLVRLHGHPLGLVEVSAADADGLRHAVLDSAGRELAGAIERHLAADGERELAGAGPHRCLAARTALLRDPPPVSVVIGTHDRPTMLRDCLDSVFRVDYPEFEVIVVDNAPHSEDSAHLVRERYRGRVRYLREPIPGLSRARNRALAVAGGRIIAFADDDTLVDPAWLAAVAECFALSEAIGCVTGLILAAELETAAQAALARHGDFGKGFVRKQWSLDDPPDDPLFPFSAGRYGSGANMAVRTDLLRRLGGFELATGPGTHARGGEDLLAFLRVLAGGHALAYEPDAVVWHRNRLTDDALTTQAFGYGAGFSACLAASVVREPQLAPALLRRLPRGVAFAADRARARPARDADWTWRLSATEVLGLLYGPVGYLRALRRVHLDAHVGPEHGQDAAA</sequence>
<evidence type="ECO:0000313" key="4">
    <source>
        <dbReference type="Proteomes" id="UP000248889"/>
    </source>
</evidence>
<dbReference type="Pfam" id="PF00535">
    <property type="entry name" value="Glycos_transf_2"/>
    <property type="match status" value="1"/>
</dbReference>
<feature type="region of interest" description="Disordered" evidence="1">
    <location>
        <begin position="1"/>
        <end position="20"/>
    </location>
</feature>
<dbReference type="SUPFAM" id="SSF53448">
    <property type="entry name" value="Nucleotide-diphospho-sugar transferases"/>
    <property type="match status" value="1"/>
</dbReference>
<dbReference type="InterPro" id="IPR001173">
    <property type="entry name" value="Glyco_trans_2-like"/>
</dbReference>
<dbReference type="EMBL" id="QKYN01000266">
    <property type="protein sequence ID" value="RAG80299.1"/>
    <property type="molecule type" value="Genomic_DNA"/>
</dbReference>
<dbReference type="RefSeq" id="WP_111507953.1">
    <property type="nucleotide sequence ID" value="NZ_QKYN01000266.1"/>
</dbReference>
<dbReference type="PANTHER" id="PTHR43685:SF2">
    <property type="entry name" value="GLYCOSYLTRANSFERASE 2-LIKE DOMAIN-CONTAINING PROTEIN"/>
    <property type="match status" value="1"/>
</dbReference>
<dbReference type="PANTHER" id="PTHR43685">
    <property type="entry name" value="GLYCOSYLTRANSFERASE"/>
    <property type="match status" value="1"/>
</dbReference>
<dbReference type="OrthoDB" id="153025at2"/>
<dbReference type="InterPro" id="IPR029044">
    <property type="entry name" value="Nucleotide-diphossugar_trans"/>
</dbReference>
<dbReference type="Proteomes" id="UP000248889">
    <property type="component" value="Unassembled WGS sequence"/>
</dbReference>
<keyword evidence="3" id="KW-0808">Transferase</keyword>